<evidence type="ECO:0000313" key="3">
    <source>
        <dbReference type="EMBL" id="AIR05471.1"/>
    </source>
</evidence>
<dbReference type="RefSeq" id="WP_038477518.1">
    <property type="nucleotide sequence ID" value="NZ_CP009451.1"/>
</dbReference>
<dbReference type="KEGG" id="cnt:JT31_12885"/>
<proteinExistence type="predicted"/>
<accession>A0A089Q2M2</accession>
<evidence type="ECO:0000256" key="2">
    <source>
        <dbReference type="SAM" id="MobiDB-lite"/>
    </source>
</evidence>
<dbReference type="InterPro" id="IPR017745">
    <property type="entry name" value="BcsE"/>
</dbReference>
<reference evidence="3 4" key="1">
    <citation type="submission" date="2014-09" db="EMBL/GenBank/DDBJ databases">
        <title>Cedecea neteri SSMD04 Genome Sequencing.</title>
        <authorList>
            <person name="Tan J.-Y."/>
        </authorList>
    </citation>
    <scope>NUCLEOTIDE SEQUENCE [LARGE SCALE GENOMIC DNA]</scope>
    <source>
        <strain evidence="3 4">SSMD04</strain>
    </source>
</reference>
<dbReference type="NCBIfam" id="TIGR03369">
    <property type="entry name" value="cellulose_bcsE"/>
    <property type="match status" value="1"/>
</dbReference>
<name>A0A089Q2M2_9ENTR</name>
<keyword evidence="4" id="KW-1185">Reference proteome</keyword>
<sequence length="520" mass="58786">MEPIFSLGIRSLWNELSHMPAGGIWWLNVERQDDAINIVNQTVAAQNSDANVAVIAMSARPKQTIKLDSTKGPEKIRLFTMPSTINGLNSLRRDLMCSINPEHYFFILLSSDNVWDNISTADLRHWLAAMGKWTKRIKCSLLFVNVGNNNDKQFSLLVSEHRSLSGLASLRAQSDIHRYDVAFWCNERGVTADQQLNIQWQNEAWQVQENSENAPQPRSDEKRVLSHIAVLEGAPALSENWQLFDNNEQLFEAARTAQAATIIFSLTQNGQINSIARQIHSLRRQRGSALKLVVRENQASLRATDERLLLGCGATLIIPWNAPLSRCLTMIESVQGAKFTRHVPEDISVLIDQMQPLKLRGYQPWDVFCNGIGTLMNNALLPEDGKGVMVALRPVPGLRVEQALTLCRPNRMGDIVTLGENRLVLFLSFCRINDLDTALNHIFPLPVNDIFTNRMVWFEDSQITAEILQMQAMRPEKWAKPLAATLDLNTVRHVSREGHGWRREPTPITLLDDTPREQTP</sequence>
<gene>
    <name evidence="3" type="ORF">JT31_12885</name>
</gene>
<evidence type="ECO:0000256" key="1">
    <source>
        <dbReference type="NCBIfam" id="TIGR03369"/>
    </source>
</evidence>
<evidence type="ECO:0000313" key="4">
    <source>
        <dbReference type="Proteomes" id="UP000029481"/>
    </source>
</evidence>
<dbReference type="Proteomes" id="UP000029481">
    <property type="component" value="Chromosome"/>
</dbReference>
<dbReference type="Pfam" id="PF10995">
    <property type="entry name" value="CBP_BcsE"/>
    <property type="match status" value="1"/>
</dbReference>
<feature type="region of interest" description="Disordered" evidence="2">
    <location>
        <begin position="497"/>
        <end position="520"/>
    </location>
</feature>
<dbReference type="EMBL" id="CP009451">
    <property type="protein sequence ID" value="AIR05471.1"/>
    <property type="molecule type" value="Genomic_DNA"/>
</dbReference>
<protein>
    <recommendedName>
        <fullName evidence="1">Cellulose biosynthesis protein BcsE</fullName>
    </recommendedName>
</protein>
<dbReference type="OrthoDB" id="5840260at2"/>
<dbReference type="GO" id="GO:0035438">
    <property type="term" value="F:cyclic-di-GMP binding"/>
    <property type="evidence" value="ECO:0007669"/>
    <property type="project" value="InterPro"/>
</dbReference>
<dbReference type="AlphaFoldDB" id="A0A089Q2M2"/>
<organism evidence="3 4">
    <name type="scientific">Cedecea neteri</name>
    <dbReference type="NCBI Taxonomy" id="158822"/>
    <lineage>
        <taxon>Bacteria</taxon>
        <taxon>Pseudomonadati</taxon>
        <taxon>Pseudomonadota</taxon>
        <taxon>Gammaproteobacteria</taxon>
        <taxon>Enterobacterales</taxon>
        <taxon>Enterobacteriaceae</taxon>
        <taxon>Cedecea</taxon>
    </lineage>
</organism>